<reference evidence="2 3" key="1">
    <citation type="submission" date="2024-04" db="EMBL/GenBank/DDBJ databases">
        <authorList>
            <person name="Fracassetti M."/>
        </authorList>
    </citation>
    <scope>NUCLEOTIDE SEQUENCE [LARGE SCALE GENOMIC DNA]</scope>
</reference>
<evidence type="ECO:0000259" key="1">
    <source>
        <dbReference type="PROSITE" id="PS50053"/>
    </source>
</evidence>
<dbReference type="PANTHER" id="PTHR10621:SF61">
    <property type="entry name" value="UBIQUITIN FAMILY PROTEIN"/>
    <property type="match status" value="1"/>
</dbReference>
<dbReference type="EMBL" id="OZ034822">
    <property type="protein sequence ID" value="CAL1412800.1"/>
    <property type="molecule type" value="Genomic_DNA"/>
</dbReference>
<protein>
    <recommendedName>
        <fullName evidence="1">Ubiquitin-like domain-containing protein</fullName>
    </recommendedName>
</protein>
<accession>A0AAV2GPY0</accession>
<name>A0AAV2GPY0_9ROSI</name>
<dbReference type="GO" id="GO:0005654">
    <property type="term" value="C:nucleoplasm"/>
    <property type="evidence" value="ECO:0007669"/>
    <property type="project" value="TreeGrafter"/>
</dbReference>
<dbReference type="Pfam" id="PF00240">
    <property type="entry name" value="ubiquitin"/>
    <property type="match status" value="1"/>
</dbReference>
<sequence>MKVVVEILTGSLFHVDVKDDDNATVADLKQAIASHQKLPFDRLILLQGDGGEEALLDDDSPLADYGIHDGSHIYLFFKLLDDGSSHNFVFTSPEASF</sequence>
<evidence type="ECO:0000313" key="2">
    <source>
        <dbReference type="EMBL" id="CAL1412800.1"/>
    </source>
</evidence>
<dbReference type="GO" id="GO:0043161">
    <property type="term" value="P:proteasome-mediated ubiquitin-dependent protein catabolic process"/>
    <property type="evidence" value="ECO:0007669"/>
    <property type="project" value="TreeGrafter"/>
</dbReference>
<evidence type="ECO:0000313" key="3">
    <source>
        <dbReference type="Proteomes" id="UP001497516"/>
    </source>
</evidence>
<dbReference type="PROSITE" id="PS50053">
    <property type="entry name" value="UBIQUITIN_2"/>
    <property type="match status" value="1"/>
</dbReference>
<dbReference type="GO" id="GO:0031593">
    <property type="term" value="F:polyubiquitin modification-dependent protein binding"/>
    <property type="evidence" value="ECO:0007669"/>
    <property type="project" value="TreeGrafter"/>
</dbReference>
<keyword evidence="3" id="KW-1185">Reference proteome</keyword>
<dbReference type="Proteomes" id="UP001497516">
    <property type="component" value="Chromosome 9"/>
</dbReference>
<dbReference type="InterPro" id="IPR000626">
    <property type="entry name" value="Ubiquitin-like_dom"/>
</dbReference>
<dbReference type="GO" id="GO:0070628">
    <property type="term" value="F:proteasome binding"/>
    <property type="evidence" value="ECO:0007669"/>
    <property type="project" value="TreeGrafter"/>
</dbReference>
<organism evidence="2 3">
    <name type="scientific">Linum trigynum</name>
    <dbReference type="NCBI Taxonomy" id="586398"/>
    <lineage>
        <taxon>Eukaryota</taxon>
        <taxon>Viridiplantae</taxon>
        <taxon>Streptophyta</taxon>
        <taxon>Embryophyta</taxon>
        <taxon>Tracheophyta</taxon>
        <taxon>Spermatophyta</taxon>
        <taxon>Magnoliopsida</taxon>
        <taxon>eudicotyledons</taxon>
        <taxon>Gunneridae</taxon>
        <taxon>Pentapetalae</taxon>
        <taxon>rosids</taxon>
        <taxon>fabids</taxon>
        <taxon>Malpighiales</taxon>
        <taxon>Linaceae</taxon>
        <taxon>Linum</taxon>
    </lineage>
</organism>
<dbReference type="GO" id="GO:0005829">
    <property type="term" value="C:cytosol"/>
    <property type="evidence" value="ECO:0007669"/>
    <property type="project" value="TreeGrafter"/>
</dbReference>
<gene>
    <name evidence="2" type="ORF">LTRI10_LOCUS52070</name>
</gene>
<dbReference type="GO" id="GO:0043130">
    <property type="term" value="F:ubiquitin binding"/>
    <property type="evidence" value="ECO:0007669"/>
    <property type="project" value="TreeGrafter"/>
</dbReference>
<dbReference type="AlphaFoldDB" id="A0AAV2GPY0"/>
<dbReference type="SUPFAM" id="SSF54236">
    <property type="entry name" value="Ubiquitin-like"/>
    <property type="match status" value="1"/>
</dbReference>
<dbReference type="PANTHER" id="PTHR10621">
    <property type="entry name" value="UV EXCISION REPAIR PROTEIN RAD23"/>
    <property type="match status" value="1"/>
</dbReference>
<dbReference type="SMART" id="SM00213">
    <property type="entry name" value="UBQ"/>
    <property type="match status" value="1"/>
</dbReference>
<proteinExistence type="predicted"/>
<dbReference type="Gene3D" id="3.10.20.90">
    <property type="entry name" value="Phosphatidylinositol 3-kinase Catalytic Subunit, Chain A, domain 1"/>
    <property type="match status" value="1"/>
</dbReference>
<dbReference type="InterPro" id="IPR029071">
    <property type="entry name" value="Ubiquitin-like_domsf"/>
</dbReference>
<feature type="domain" description="Ubiquitin-like" evidence="1">
    <location>
        <begin position="1"/>
        <end position="82"/>
    </location>
</feature>
<dbReference type="CDD" id="cd17039">
    <property type="entry name" value="Ubl_ubiquitin_like"/>
    <property type="match status" value="1"/>
</dbReference>